<gene>
    <name evidence="1" type="ORF">GM655_07420</name>
</gene>
<organism evidence="1 2">
    <name type="scientific">Pseudoduganella danionis</name>
    <dbReference type="NCBI Taxonomy" id="1890295"/>
    <lineage>
        <taxon>Bacteria</taxon>
        <taxon>Pseudomonadati</taxon>
        <taxon>Pseudomonadota</taxon>
        <taxon>Betaproteobacteria</taxon>
        <taxon>Burkholderiales</taxon>
        <taxon>Oxalobacteraceae</taxon>
        <taxon>Telluria group</taxon>
        <taxon>Pseudoduganella</taxon>
    </lineage>
</organism>
<comment type="caution">
    <text evidence="1">The sequence shown here is derived from an EMBL/GenBank/DDBJ whole genome shotgun (WGS) entry which is preliminary data.</text>
</comment>
<proteinExistence type="predicted"/>
<evidence type="ECO:0000313" key="2">
    <source>
        <dbReference type="Proteomes" id="UP000735592"/>
    </source>
</evidence>
<reference evidence="1 2" key="1">
    <citation type="submission" date="2019-11" db="EMBL/GenBank/DDBJ databases">
        <title>Type strains purchased from KCTC, JCM and DSMZ.</title>
        <authorList>
            <person name="Lu H."/>
        </authorList>
    </citation>
    <scope>NUCLEOTIDE SEQUENCE [LARGE SCALE GENOMIC DNA]</scope>
    <source>
        <strain evidence="1 2">DSM 103461</strain>
    </source>
</reference>
<protein>
    <submittedName>
        <fullName evidence="1">Uncharacterized protein</fullName>
    </submittedName>
</protein>
<dbReference type="Proteomes" id="UP000735592">
    <property type="component" value="Unassembled WGS sequence"/>
</dbReference>
<keyword evidence="2" id="KW-1185">Reference proteome</keyword>
<sequence>MTQLVITNETQAFDALQLAIEKQFDGQVIDLKFDGWPVLEIKLEGEGYDSTITSDMANAIVEVQRAVNRTYARVVKHSAHARSLTDGERQELQFKAKVKTGSSIIEVNLGDFAEKLATSISTSMTPEMMLTTVLGTAALGAGLLAYKSFLKHRSDDKQIEQTERSKLAMRQEETRRLQIMADALSRVPQLQHVQEDFDIARNAIVGATGDADSLTVNSLQLDAATTRVIATARRTESQEVQLNGSYSIIATDLSKPDLIKLRVQASSDGREFQASFQDNSLDQSQIKILQDAEWTRSLVYLSINARILRGEVSVATVVSVQAQPVSAARGEPTS</sequence>
<dbReference type="RefSeq" id="WP_155433888.1">
    <property type="nucleotide sequence ID" value="NZ_JBHLXK010000003.1"/>
</dbReference>
<dbReference type="EMBL" id="WNKW01000001">
    <property type="protein sequence ID" value="MTW32651.1"/>
    <property type="molecule type" value="Genomic_DNA"/>
</dbReference>
<evidence type="ECO:0000313" key="1">
    <source>
        <dbReference type="EMBL" id="MTW32651.1"/>
    </source>
</evidence>
<accession>A0ABW9SKF4</accession>
<name>A0ABW9SKF4_9BURK</name>